<sequence>MALLLVWMASSSGPRPFRQMRCYRMLILSPLFCFSPAMMDEHHANKAFAQARCELQSMVLCRKFRAMMMSPAHLLRSLEGRLSDSGTSLWSCTAASQNARRGCRVTCKFTGEPYAACSGCTDWELKHSKTPRGHQDRPCAISIPANALGCSHDGPSDDKCDE</sequence>
<name>A0A6A6J0Y6_9PLEO</name>
<proteinExistence type="predicted"/>
<reference evidence="1" key="1">
    <citation type="journal article" date="2020" name="Stud. Mycol.">
        <title>101 Dothideomycetes genomes: a test case for predicting lifestyles and emergence of pathogens.</title>
        <authorList>
            <person name="Haridas S."/>
            <person name="Albert R."/>
            <person name="Binder M."/>
            <person name="Bloem J."/>
            <person name="Labutti K."/>
            <person name="Salamov A."/>
            <person name="Andreopoulos B."/>
            <person name="Baker S."/>
            <person name="Barry K."/>
            <person name="Bills G."/>
            <person name="Bluhm B."/>
            <person name="Cannon C."/>
            <person name="Castanera R."/>
            <person name="Culley D."/>
            <person name="Daum C."/>
            <person name="Ezra D."/>
            <person name="Gonzalez J."/>
            <person name="Henrissat B."/>
            <person name="Kuo A."/>
            <person name="Liang C."/>
            <person name="Lipzen A."/>
            <person name="Lutzoni F."/>
            <person name="Magnuson J."/>
            <person name="Mondo S."/>
            <person name="Nolan M."/>
            <person name="Ohm R."/>
            <person name="Pangilinan J."/>
            <person name="Park H.-J."/>
            <person name="Ramirez L."/>
            <person name="Alfaro M."/>
            <person name="Sun H."/>
            <person name="Tritt A."/>
            <person name="Yoshinaga Y."/>
            <person name="Zwiers L.-H."/>
            <person name="Turgeon B."/>
            <person name="Goodwin S."/>
            <person name="Spatafora J."/>
            <person name="Crous P."/>
            <person name="Grigoriev I."/>
        </authorList>
    </citation>
    <scope>NUCLEOTIDE SEQUENCE</scope>
    <source>
        <strain evidence="1">CBS 122368</strain>
    </source>
</reference>
<dbReference type="AlphaFoldDB" id="A0A6A6J0Y6"/>
<evidence type="ECO:0000313" key="2">
    <source>
        <dbReference type="Proteomes" id="UP000800094"/>
    </source>
</evidence>
<protein>
    <submittedName>
        <fullName evidence="1">Uncharacterized protein</fullName>
    </submittedName>
</protein>
<accession>A0A6A6J0Y6</accession>
<gene>
    <name evidence="1" type="ORF">BU26DRAFT_1521</name>
</gene>
<dbReference type="GeneID" id="54573331"/>
<dbReference type="Proteomes" id="UP000800094">
    <property type="component" value="Unassembled WGS sequence"/>
</dbReference>
<keyword evidence="2" id="KW-1185">Reference proteome</keyword>
<dbReference type="RefSeq" id="XP_033690534.1">
    <property type="nucleotide sequence ID" value="XM_033820001.1"/>
</dbReference>
<evidence type="ECO:0000313" key="1">
    <source>
        <dbReference type="EMBL" id="KAF2255530.1"/>
    </source>
</evidence>
<organism evidence="1 2">
    <name type="scientific">Trematosphaeria pertusa</name>
    <dbReference type="NCBI Taxonomy" id="390896"/>
    <lineage>
        <taxon>Eukaryota</taxon>
        <taxon>Fungi</taxon>
        <taxon>Dikarya</taxon>
        <taxon>Ascomycota</taxon>
        <taxon>Pezizomycotina</taxon>
        <taxon>Dothideomycetes</taxon>
        <taxon>Pleosporomycetidae</taxon>
        <taxon>Pleosporales</taxon>
        <taxon>Massarineae</taxon>
        <taxon>Trematosphaeriaceae</taxon>
        <taxon>Trematosphaeria</taxon>
    </lineage>
</organism>
<dbReference type="EMBL" id="ML987189">
    <property type="protein sequence ID" value="KAF2255530.1"/>
    <property type="molecule type" value="Genomic_DNA"/>
</dbReference>